<evidence type="ECO:0000256" key="1">
    <source>
        <dbReference type="SAM" id="Phobius"/>
    </source>
</evidence>
<keyword evidence="1" id="KW-1133">Transmembrane helix</keyword>
<proteinExistence type="predicted"/>
<keyword evidence="1" id="KW-0472">Membrane</keyword>
<organism evidence="2 3">
    <name type="scientific">Saccharicrinis fermentans DSM 9555 = JCM 21142</name>
    <dbReference type="NCBI Taxonomy" id="869213"/>
    <lineage>
        <taxon>Bacteria</taxon>
        <taxon>Pseudomonadati</taxon>
        <taxon>Bacteroidota</taxon>
        <taxon>Bacteroidia</taxon>
        <taxon>Marinilabiliales</taxon>
        <taxon>Marinilabiliaceae</taxon>
        <taxon>Saccharicrinis</taxon>
    </lineage>
</organism>
<dbReference type="OrthoDB" id="1122136at2"/>
<feature type="transmembrane region" description="Helical" evidence="1">
    <location>
        <begin position="59"/>
        <end position="75"/>
    </location>
</feature>
<comment type="caution">
    <text evidence="2">The sequence shown here is derived from an EMBL/GenBank/DDBJ whole genome shotgun (WGS) entry which is preliminary data.</text>
</comment>
<dbReference type="STRING" id="869213.GCA_000517085_00346"/>
<sequence>MESTEKHMENDKLVKEFFESFGPLEPSDEFTKRTMNIVLQEWVSQPQVLNTKVSVRSKVWIGVSVVLAGILIYLFDVKQIGTKDSMFGIYELQESFIQLMRSSLSEFAHVPSVVYFVVAAIIMLLVIDKMINSLVKS</sequence>
<dbReference type="EMBL" id="BAMD01000106">
    <property type="protein sequence ID" value="GAF05681.1"/>
    <property type="molecule type" value="Genomic_DNA"/>
</dbReference>
<keyword evidence="3" id="KW-1185">Reference proteome</keyword>
<reference evidence="2 3" key="1">
    <citation type="journal article" date="2014" name="Genome Announc.">
        <title>Draft Genome Sequence of Cytophaga fermentans JCM 21142T, a Facultative Anaerobe Isolated from Marine Mud.</title>
        <authorList>
            <person name="Starns D."/>
            <person name="Oshima K."/>
            <person name="Suda W."/>
            <person name="Iino T."/>
            <person name="Yuki M."/>
            <person name="Inoue J."/>
            <person name="Kitamura K."/>
            <person name="Iida T."/>
            <person name="Darby A."/>
            <person name="Hattori M."/>
            <person name="Ohkuma M."/>
        </authorList>
    </citation>
    <scope>NUCLEOTIDE SEQUENCE [LARGE SCALE GENOMIC DNA]</scope>
    <source>
        <strain evidence="2 3">JCM 21142</strain>
    </source>
</reference>
<keyword evidence="1" id="KW-0812">Transmembrane</keyword>
<protein>
    <submittedName>
        <fullName evidence="2">Uncharacterized protein</fullName>
    </submittedName>
</protein>
<evidence type="ECO:0000313" key="2">
    <source>
        <dbReference type="EMBL" id="GAF05681.1"/>
    </source>
</evidence>
<accession>W7YLZ7</accession>
<dbReference type="AlphaFoldDB" id="W7YLZ7"/>
<name>W7YLZ7_9BACT</name>
<dbReference type="RefSeq" id="WP_052342925.1">
    <property type="nucleotide sequence ID" value="NZ_BAMD01000106.1"/>
</dbReference>
<evidence type="ECO:0000313" key="3">
    <source>
        <dbReference type="Proteomes" id="UP000019402"/>
    </source>
</evidence>
<feature type="transmembrane region" description="Helical" evidence="1">
    <location>
        <begin position="107"/>
        <end position="127"/>
    </location>
</feature>
<dbReference type="Proteomes" id="UP000019402">
    <property type="component" value="Unassembled WGS sequence"/>
</dbReference>
<gene>
    <name evidence="2" type="ORF">JCM21142_104426</name>
</gene>